<comment type="similarity">
    <text evidence="1">Belongs to the adrenodoxin/putidaredoxin family.</text>
</comment>
<dbReference type="PANTHER" id="PTHR23426:SF65">
    <property type="entry name" value="FERREDOXIN-2, MITOCHONDRIAL"/>
    <property type="match status" value="1"/>
</dbReference>
<evidence type="ECO:0000256" key="2">
    <source>
        <dbReference type="ARBA" id="ARBA00022714"/>
    </source>
</evidence>
<dbReference type="AlphaFoldDB" id="A0A9D1WAC5"/>
<evidence type="ECO:0000313" key="9">
    <source>
        <dbReference type="Proteomes" id="UP000824156"/>
    </source>
</evidence>
<keyword evidence="4" id="KW-0408">Iron</keyword>
<evidence type="ECO:0000256" key="5">
    <source>
        <dbReference type="ARBA" id="ARBA00023014"/>
    </source>
</evidence>
<keyword evidence="5" id="KW-0411">Iron-sulfur</keyword>
<dbReference type="GO" id="GO:0009055">
    <property type="term" value="F:electron transfer activity"/>
    <property type="evidence" value="ECO:0007669"/>
    <property type="project" value="TreeGrafter"/>
</dbReference>
<dbReference type="Gene3D" id="3.10.20.30">
    <property type="match status" value="1"/>
</dbReference>
<dbReference type="Pfam" id="PF00111">
    <property type="entry name" value="Fer2"/>
    <property type="match status" value="1"/>
</dbReference>
<evidence type="ECO:0000256" key="4">
    <source>
        <dbReference type="ARBA" id="ARBA00023004"/>
    </source>
</evidence>
<gene>
    <name evidence="8" type="ORF">H9853_10170</name>
</gene>
<dbReference type="EMBL" id="DXEZ01000282">
    <property type="protein sequence ID" value="HIX55383.1"/>
    <property type="molecule type" value="Genomic_DNA"/>
</dbReference>
<evidence type="ECO:0000256" key="6">
    <source>
        <dbReference type="ARBA" id="ARBA00034078"/>
    </source>
</evidence>
<evidence type="ECO:0000256" key="1">
    <source>
        <dbReference type="ARBA" id="ARBA00010914"/>
    </source>
</evidence>
<dbReference type="InterPro" id="IPR012675">
    <property type="entry name" value="Beta-grasp_dom_sf"/>
</dbReference>
<dbReference type="PROSITE" id="PS51085">
    <property type="entry name" value="2FE2S_FER_2"/>
    <property type="match status" value="1"/>
</dbReference>
<sequence>MENNLVNLHIHEPSGEVRDIQAPTDMSLSLMEILKSEGYPIQATCGGMALCATCHIRVLEGFEQLPEAQEGELYMLDTLFNVDDTSRLSCQIRISPELEGLHLELMGD</sequence>
<evidence type="ECO:0000259" key="7">
    <source>
        <dbReference type="PROSITE" id="PS51085"/>
    </source>
</evidence>
<keyword evidence="3" id="KW-0479">Metal-binding</keyword>
<reference evidence="8" key="2">
    <citation type="submission" date="2021-04" db="EMBL/GenBank/DDBJ databases">
        <authorList>
            <person name="Gilroy R."/>
        </authorList>
    </citation>
    <scope>NUCLEOTIDE SEQUENCE</scope>
    <source>
        <strain evidence="8">1719</strain>
    </source>
</reference>
<dbReference type="GO" id="GO:0051537">
    <property type="term" value="F:2 iron, 2 sulfur cluster binding"/>
    <property type="evidence" value="ECO:0007669"/>
    <property type="project" value="UniProtKB-KW"/>
</dbReference>
<dbReference type="CDD" id="cd00207">
    <property type="entry name" value="fer2"/>
    <property type="match status" value="1"/>
</dbReference>
<keyword evidence="2" id="KW-0001">2Fe-2S</keyword>
<feature type="domain" description="2Fe-2S ferredoxin-type" evidence="7">
    <location>
        <begin position="4"/>
        <end position="108"/>
    </location>
</feature>
<dbReference type="GO" id="GO:0046872">
    <property type="term" value="F:metal ion binding"/>
    <property type="evidence" value="ECO:0007669"/>
    <property type="project" value="UniProtKB-KW"/>
</dbReference>
<comment type="cofactor">
    <cofactor evidence="6">
        <name>[2Fe-2S] cluster</name>
        <dbReference type="ChEBI" id="CHEBI:190135"/>
    </cofactor>
</comment>
<dbReference type="PRINTS" id="PR00355">
    <property type="entry name" value="ADRENODOXIN"/>
</dbReference>
<dbReference type="InterPro" id="IPR001041">
    <property type="entry name" value="2Fe-2S_ferredoxin-type"/>
</dbReference>
<protein>
    <submittedName>
        <fullName evidence="8">2Fe-2S iron-sulfur cluster binding domain-containing protein</fullName>
    </submittedName>
</protein>
<proteinExistence type="inferred from homology"/>
<dbReference type="GO" id="GO:0140647">
    <property type="term" value="P:P450-containing electron transport chain"/>
    <property type="evidence" value="ECO:0007669"/>
    <property type="project" value="InterPro"/>
</dbReference>
<dbReference type="SUPFAM" id="SSF54292">
    <property type="entry name" value="2Fe-2S ferredoxin-like"/>
    <property type="match status" value="1"/>
</dbReference>
<dbReference type="PANTHER" id="PTHR23426">
    <property type="entry name" value="FERREDOXIN/ADRENODOXIN"/>
    <property type="match status" value="1"/>
</dbReference>
<dbReference type="Proteomes" id="UP000824156">
    <property type="component" value="Unassembled WGS sequence"/>
</dbReference>
<name>A0A9D1WAC5_9SPHI</name>
<dbReference type="InterPro" id="IPR001055">
    <property type="entry name" value="Adrenodoxin-like"/>
</dbReference>
<dbReference type="InterPro" id="IPR036010">
    <property type="entry name" value="2Fe-2S_ferredoxin-like_sf"/>
</dbReference>
<comment type="caution">
    <text evidence="8">The sequence shown here is derived from an EMBL/GenBank/DDBJ whole genome shotgun (WGS) entry which is preliminary data.</text>
</comment>
<accession>A0A9D1WAC5</accession>
<organism evidence="8 9">
    <name type="scientific">Candidatus Sphingobacterium stercoripullorum</name>
    <dbReference type="NCBI Taxonomy" id="2838759"/>
    <lineage>
        <taxon>Bacteria</taxon>
        <taxon>Pseudomonadati</taxon>
        <taxon>Bacteroidota</taxon>
        <taxon>Sphingobacteriia</taxon>
        <taxon>Sphingobacteriales</taxon>
        <taxon>Sphingobacteriaceae</taxon>
        <taxon>Sphingobacterium</taxon>
    </lineage>
</organism>
<evidence type="ECO:0000313" key="8">
    <source>
        <dbReference type="EMBL" id="HIX55383.1"/>
    </source>
</evidence>
<reference evidence="8" key="1">
    <citation type="journal article" date="2021" name="PeerJ">
        <title>Extensive microbial diversity within the chicken gut microbiome revealed by metagenomics and culture.</title>
        <authorList>
            <person name="Gilroy R."/>
            <person name="Ravi A."/>
            <person name="Getino M."/>
            <person name="Pursley I."/>
            <person name="Horton D.L."/>
            <person name="Alikhan N.F."/>
            <person name="Baker D."/>
            <person name="Gharbi K."/>
            <person name="Hall N."/>
            <person name="Watson M."/>
            <person name="Adriaenssens E.M."/>
            <person name="Foster-Nyarko E."/>
            <person name="Jarju S."/>
            <person name="Secka A."/>
            <person name="Antonio M."/>
            <person name="Oren A."/>
            <person name="Chaudhuri R.R."/>
            <person name="La Ragione R."/>
            <person name="Hildebrand F."/>
            <person name="Pallen M.J."/>
        </authorList>
    </citation>
    <scope>NUCLEOTIDE SEQUENCE</scope>
    <source>
        <strain evidence="8">1719</strain>
    </source>
</reference>
<evidence type="ECO:0000256" key="3">
    <source>
        <dbReference type="ARBA" id="ARBA00022723"/>
    </source>
</evidence>